<comment type="caution">
    <text evidence="4">The sequence shown here is derived from an EMBL/GenBank/DDBJ whole genome shotgun (WGS) entry which is preliminary data.</text>
</comment>
<feature type="signal peptide" evidence="2">
    <location>
        <begin position="1"/>
        <end position="18"/>
    </location>
</feature>
<sequence length="294" mass="32649">MRKIIVLAFTLLALSVQSQTKTTYIYKIVGLDTLKLDVYTPVNLEEDSKSPTLLWMHGGGFSIGSRDYIDDAKLCEDVTKYGYIGISISYRLLRKNTKTQFGCACSKEDKMETFKQATIDYLDAAAFVVENAKTLKIDISKIIAGGSSAGAEGILNSVYMKEYFADSLQKYKRVKFAGVFSAAGAMVNANYITKNNAVPSVLFHGTDDNLVPFANASHHLCDLDKPGYLLLDGSKIIAEKLEALETSYYFNIVKGGKHEVSKIPFNDLDDIFKFFEQTVLNNEVIQTKIINTKS</sequence>
<proteinExistence type="predicted"/>
<keyword evidence="5" id="KW-1185">Reference proteome</keyword>
<dbReference type="InterPro" id="IPR050300">
    <property type="entry name" value="GDXG_lipolytic_enzyme"/>
</dbReference>
<gene>
    <name evidence="4" type="ORF">ACFQ0I_05935</name>
</gene>
<protein>
    <submittedName>
        <fullName evidence="4">Alpha/beta hydrolase</fullName>
    </submittedName>
</protein>
<dbReference type="PANTHER" id="PTHR48081:SF6">
    <property type="entry name" value="PEPTIDASE S9 PROLYL OLIGOPEPTIDASE CATALYTIC DOMAIN-CONTAINING PROTEIN"/>
    <property type="match status" value="1"/>
</dbReference>
<organism evidence="4 5">
    <name type="scientific">Mariniflexile aquimaris</name>
    <dbReference type="NCBI Taxonomy" id="881009"/>
    <lineage>
        <taxon>Bacteria</taxon>
        <taxon>Pseudomonadati</taxon>
        <taxon>Bacteroidota</taxon>
        <taxon>Flavobacteriia</taxon>
        <taxon>Flavobacteriales</taxon>
        <taxon>Flavobacteriaceae</taxon>
        <taxon>Mariniflexile</taxon>
    </lineage>
</organism>
<dbReference type="GO" id="GO:0016787">
    <property type="term" value="F:hydrolase activity"/>
    <property type="evidence" value="ECO:0007669"/>
    <property type="project" value="UniProtKB-KW"/>
</dbReference>
<keyword evidence="2" id="KW-0732">Signal</keyword>
<dbReference type="PANTHER" id="PTHR48081">
    <property type="entry name" value="AB HYDROLASE SUPERFAMILY PROTEIN C4A8.06C"/>
    <property type="match status" value="1"/>
</dbReference>
<dbReference type="Pfam" id="PF20434">
    <property type="entry name" value="BD-FAE"/>
    <property type="match status" value="1"/>
</dbReference>
<evidence type="ECO:0000256" key="2">
    <source>
        <dbReference type="SAM" id="SignalP"/>
    </source>
</evidence>
<name>A0ABW3BRU9_9FLAO</name>
<dbReference type="Gene3D" id="3.40.50.1820">
    <property type="entry name" value="alpha/beta hydrolase"/>
    <property type="match status" value="1"/>
</dbReference>
<accession>A0ABW3BRU9</accession>
<feature type="chain" id="PRO_5047108356" evidence="2">
    <location>
        <begin position="19"/>
        <end position="294"/>
    </location>
</feature>
<dbReference type="EMBL" id="JBHTIB010000008">
    <property type="protein sequence ID" value="MFD0835295.1"/>
    <property type="molecule type" value="Genomic_DNA"/>
</dbReference>
<evidence type="ECO:0000256" key="1">
    <source>
        <dbReference type="ARBA" id="ARBA00022801"/>
    </source>
</evidence>
<dbReference type="SUPFAM" id="SSF53474">
    <property type="entry name" value="alpha/beta-Hydrolases"/>
    <property type="match status" value="1"/>
</dbReference>
<evidence type="ECO:0000313" key="5">
    <source>
        <dbReference type="Proteomes" id="UP001597011"/>
    </source>
</evidence>
<feature type="domain" description="BD-FAE-like" evidence="3">
    <location>
        <begin position="36"/>
        <end position="152"/>
    </location>
</feature>
<dbReference type="Proteomes" id="UP001597011">
    <property type="component" value="Unassembled WGS sequence"/>
</dbReference>
<evidence type="ECO:0000259" key="3">
    <source>
        <dbReference type="Pfam" id="PF20434"/>
    </source>
</evidence>
<dbReference type="InterPro" id="IPR029058">
    <property type="entry name" value="AB_hydrolase_fold"/>
</dbReference>
<evidence type="ECO:0000313" key="4">
    <source>
        <dbReference type="EMBL" id="MFD0835295.1"/>
    </source>
</evidence>
<dbReference type="RefSeq" id="WP_379940337.1">
    <property type="nucleotide sequence ID" value="NZ_JBHTIB010000008.1"/>
</dbReference>
<keyword evidence="1 4" id="KW-0378">Hydrolase</keyword>
<reference evidence="5" key="1">
    <citation type="journal article" date="2019" name="Int. J. Syst. Evol. Microbiol.">
        <title>The Global Catalogue of Microorganisms (GCM) 10K type strain sequencing project: providing services to taxonomists for standard genome sequencing and annotation.</title>
        <authorList>
            <consortium name="The Broad Institute Genomics Platform"/>
            <consortium name="The Broad Institute Genome Sequencing Center for Infectious Disease"/>
            <person name="Wu L."/>
            <person name="Ma J."/>
        </authorList>
    </citation>
    <scope>NUCLEOTIDE SEQUENCE [LARGE SCALE GENOMIC DNA]</scope>
    <source>
        <strain evidence="5">CCUG 60529</strain>
    </source>
</reference>
<dbReference type="InterPro" id="IPR049492">
    <property type="entry name" value="BD-FAE-like_dom"/>
</dbReference>